<dbReference type="PANTHER" id="PTHR13561">
    <property type="entry name" value="DNA REPLICATION REGULATOR DPB11-RELATED"/>
    <property type="match status" value="1"/>
</dbReference>
<dbReference type="Pfam" id="PF00533">
    <property type="entry name" value="BRCT"/>
    <property type="match status" value="1"/>
</dbReference>
<reference evidence="4 5" key="1">
    <citation type="journal article" date="2016" name="Sci. Rep.">
        <title>Draft genome sequencing and secretome analysis of fungal phytopathogen Ascochyta rabiei provides insight into the necrotrophic effector repertoire.</title>
        <authorList>
            <person name="Verma S."/>
            <person name="Gazara R.K."/>
            <person name="Nizam S."/>
            <person name="Parween S."/>
            <person name="Chattopadhyay D."/>
            <person name="Verma P.K."/>
        </authorList>
    </citation>
    <scope>NUCLEOTIDE SEQUENCE [LARGE SCALE GENOMIC DNA]</scope>
    <source>
        <strain evidence="4 5">ArDII</strain>
    </source>
</reference>
<dbReference type="PANTHER" id="PTHR13561:SF20">
    <property type="entry name" value="DNA TOPOISOMERASE 2-BINDING PROTEIN 1"/>
    <property type="match status" value="1"/>
</dbReference>
<comment type="caution">
    <text evidence="4">The sequence shown here is derived from an EMBL/GenBank/DDBJ whole genome shotgun (WGS) entry which is preliminary data.</text>
</comment>
<dbReference type="GO" id="GO:0007095">
    <property type="term" value="P:mitotic G2 DNA damage checkpoint signaling"/>
    <property type="evidence" value="ECO:0007669"/>
    <property type="project" value="TreeGrafter"/>
</dbReference>
<dbReference type="Pfam" id="PF12738">
    <property type="entry name" value="PTCB-BRCT"/>
    <property type="match status" value="2"/>
</dbReference>
<accession>A0A163JNG4</accession>
<feature type="compositionally biased region" description="Basic and acidic residues" evidence="2">
    <location>
        <begin position="683"/>
        <end position="695"/>
    </location>
</feature>
<dbReference type="InterPro" id="IPR059215">
    <property type="entry name" value="BRCT2_TopBP1-like"/>
</dbReference>
<feature type="compositionally biased region" description="Polar residues" evidence="2">
    <location>
        <begin position="771"/>
        <end position="788"/>
    </location>
</feature>
<feature type="region of interest" description="Disordered" evidence="2">
    <location>
        <begin position="28"/>
        <end position="64"/>
    </location>
</feature>
<proteinExistence type="predicted"/>
<name>A0A163JNG4_DIDRA</name>
<feature type="compositionally biased region" description="Low complexity" evidence="2">
    <location>
        <begin position="662"/>
        <end position="673"/>
    </location>
</feature>
<dbReference type="Gene3D" id="3.40.50.10190">
    <property type="entry name" value="BRCT domain"/>
    <property type="match status" value="4"/>
</dbReference>
<dbReference type="CDD" id="cd17731">
    <property type="entry name" value="BRCT_TopBP1_rpt2_like"/>
    <property type="match status" value="1"/>
</dbReference>
<dbReference type="FunFam" id="3.40.50.10190:FF:000010">
    <property type="entry name" value="DNA topoisomerase II binding protein 1"/>
    <property type="match status" value="1"/>
</dbReference>
<protein>
    <recommendedName>
        <fullName evidence="3">BRCT domain-containing protein</fullName>
    </recommendedName>
</protein>
<dbReference type="SMART" id="SM00292">
    <property type="entry name" value="BRCT"/>
    <property type="match status" value="4"/>
</dbReference>
<dbReference type="GO" id="GO:0033314">
    <property type="term" value="P:mitotic DNA replication checkpoint signaling"/>
    <property type="evidence" value="ECO:0007669"/>
    <property type="project" value="TreeGrafter"/>
</dbReference>
<organism evidence="4 5">
    <name type="scientific">Didymella rabiei</name>
    <name type="common">Chickpea ascochyta blight fungus</name>
    <name type="synonym">Mycosphaerella rabiei</name>
    <dbReference type="NCBI Taxonomy" id="5454"/>
    <lineage>
        <taxon>Eukaryota</taxon>
        <taxon>Fungi</taxon>
        <taxon>Dikarya</taxon>
        <taxon>Ascomycota</taxon>
        <taxon>Pezizomycotina</taxon>
        <taxon>Dothideomycetes</taxon>
        <taxon>Pleosporomycetidae</taxon>
        <taxon>Pleosporales</taxon>
        <taxon>Pleosporineae</taxon>
        <taxon>Didymellaceae</taxon>
        <taxon>Ascochyta</taxon>
    </lineage>
</organism>
<gene>
    <name evidence="4" type="ORF">ST47_g2404</name>
</gene>
<feature type="compositionally biased region" description="Polar residues" evidence="2">
    <location>
        <begin position="28"/>
        <end position="39"/>
    </location>
</feature>
<dbReference type="CDD" id="cd17723">
    <property type="entry name" value="BRCT_Rad4_rpt4"/>
    <property type="match status" value="1"/>
</dbReference>
<feature type="region of interest" description="Disordered" evidence="2">
    <location>
        <begin position="662"/>
        <end position="929"/>
    </location>
</feature>
<evidence type="ECO:0000313" key="5">
    <source>
        <dbReference type="Proteomes" id="UP000076837"/>
    </source>
</evidence>
<dbReference type="CDD" id="cd18433">
    <property type="entry name" value="BRCT_Rad4_rpt3"/>
    <property type="match status" value="1"/>
</dbReference>
<feature type="domain" description="BRCT" evidence="3">
    <location>
        <begin position="243"/>
        <end position="332"/>
    </location>
</feature>
<feature type="region of interest" description="Disordered" evidence="2">
    <location>
        <begin position="942"/>
        <end position="979"/>
    </location>
</feature>
<dbReference type="STRING" id="5454.A0A163JNG4"/>
<sequence>MESIPNIPNAQRSPVGVLDLERLEKAVSSQARAPCSGSSGLRRHQEGHRHTRRGGDSGTGTGTGSEDFSWRWRCLGSWADEQRDLLGGADRRSDGCAHVIPRTQNALARLSSTRPPSAPGQHTTPRLPAVATRTWTPRMGTMHHVGTAHLPLTGAILCCTALPHEQRAQLSAIGAQMGATIKLDLTSDVTHLVAGNTDSAKYRYVAKLREDVKVLSPSWLEALRDVWMEGDDDMDVAGLEKQYRLPTFFGLKICLTGFDNPEQRKHIQDTVDQNGAEYHGDLTKNVTHLIAAAPTGKKYEHALNWRMKIVTLEWFHQSLDRGMVLEETLYNPTLPTEERGKDAWIRIQSPPPALGKRTRVAEQPQPLNPLRRKLRRAASTKLGIQSDAIWAGITTPSFDQGKIEQDEWREDNLFKQTTPHSDTPVQQEDTAVARAAEAEGISAPERAAAVLPQPPGLDPDEGIFHNLIVVTHGFDQDKTNILQNHLEKNGARVSSSTDLDRFSAEELKHGYLVIPHDVEVDAVSGSLPGRAGTITNLVTNWWVERCLYGKRLVDPTDDVLSRPFDKLSINGFSGLTVNSTGFSGIELLHVTKAVTLMGATYDEQLHAKTSVIVCNSRRPAPHKLKFATDRRIPAVHADWLWQCLHTGALQPFSNHLLNTLAPRQPQKTRPKPQLTEKPIVALPKEEGSKLQENPKKTNATRIVTKPQNSRARGPQIPRALDLAPSADATPASPTDPLTLPADSTRTSHAFDNNEALGDFDGNASAPLHDITANSPRRPSASSTGSATNGKDKRRQRSSSAESLIRAIPAARSSNPAREPTPDSVIPAPSEPPVQDPQPPVKGPEEEKDYSDLLTKLRATRKAAPTPADQADEKRRRRRQLGRATSTRSVGSAGDAGSGNLSLNGEDEDDETVVINEYQPSQELGWDSPGAAKAREAMIKKLGGTLKEKSVPVKAIGGAMDGPSESGMTSRAGRKRRPGI</sequence>
<dbReference type="InterPro" id="IPR001357">
    <property type="entry name" value="BRCT_dom"/>
</dbReference>
<dbReference type="SUPFAM" id="SSF52113">
    <property type="entry name" value="BRCT domain"/>
    <property type="match status" value="3"/>
</dbReference>
<feature type="domain" description="BRCT" evidence="3">
    <location>
        <begin position="567"/>
        <end position="657"/>
    </location>
</feature>
<evidence type="ECO:0000259" key="3">
    <source>
        <dbReference type="PROSITE" id="PS50172"/>
    </source>
</evidence>
<dbReference type="PROSITE" id="PS50172">
    <property type="entry name" value="BRCT"/>
    <property type="match status" value="4"/>
</dbReference>
<feature type="compositionally biased region" description="Low complexity" evidence="2">
    <location>
        <begin position="719"/>
        <end position="741"/>
    </location>
</feature>
<feature type="domain" description="BRCT" evidence="3">
    <location>
        <begin position="147"/>
        <end position="220"/>
    </location>
</feature>
<evidence type="ECO:0000256" key="2">
    <source>
        <dbReference type="SAM" id="MobiDB-lite"/>
    </source>
</evidence>
<dbReference type="EMBL" id="JYNV01000103">
    <property type="protein sequence ID" value="KZM26473.1"/>
    <property type="molecule type" value="Genomic_DNA"/>
</dbReference>
<evidence type="ECO:0000313" key="4">
    <source>
        <dbReference type="EMBL" id="KZM26473.1"/>
    </source>
</evidence>
<feature type="domain" description="BRCT" evidence="3">
    <location>
        <begin position="459"/>
        <end position="560"/>
    </location>
</feature>
<evidence type="ECO:0000256" key="1">
    <source>
        <dbReference type="ARBA" id="ARBA00022737"/>
    </source>
</evidence>
<feature type="compositionally biased region" description="Polar residues" evidence="2">
    <location>
        <begin position="696"/>
        <end position="710"/>
    </location>
</feature>
<dbReference type="InterPro" id="IPR036420">
    <property type="entry name" value="BRCT_dom_sf"/>
</dbReference>
<dbReference type="Proteomes" id="UP000076837">
    <property type="component" value="Unassembled WGS sequence"/>
</dbReference>
<dbReference type="GO" id="GO:0006270">
    <property type="term" value="P:DNA replication initiation"/>
    <property type="evidence" value="ECO:0007669"/>
    <property type="project" value="TreeGrafter"/>
</dbReference>
<keyword evidence="5" id="KW-1185">Reference proteome</keyword>
<keyword evidence="1" id="KW-0677">Repeat</keyword>
<feature type="compositionally biased region" description="Pro residues" evidence="2">
    <location>
        <begin position="828"/>
        <end position="841"/>
    </location>
</feature>
<feature type="compositionally biased region" description="Basic residues" evidence="2">
    <location>
        <begin position="41"/>
        <end position="52"/>
    </location>
</feature>
<dbReference type="AlphaFoldDB" id="A0A163JNG4"/>